<dbReference type="PANTHER" id="PTHR45728">
    <property type="entry name" value="ACETYL-COA CARBOXYLASE, ISOFORM A"/>
    <property type="match status" value="1"/>
</dbReference>
<comment type="caution">
    <text evidence="2">The sequence shown here is derived from an EMBL/GenBank/DDBJ whole genome shotgun (WGS) entry which is preliminary data.</text>
</comment>
<dbReference type="InterPro" id="IPR049076">
    <property type="entry name" value="ACCA"/>
</dbReference>
<dbReference type="InterPro" id="IPR013815">
    <property type="entry name" value="ATP_grasp_subdomain_1"/>
</dbReference>
<dbReference type="PANTHER" id="PTHR45728:SF3">
    <property type="entry name" value="ACETYL-COA CARBOXYLASE"/>
    <property type="match status" value="1"/>
</dbReference>
<proteinExistence type="predicted"/>
<dbReference type="SUPFAM" id="SSF56059">
    <property type="entry name" value="Glutathione synthetase ATP-binding domain-like"/>
    <property type="match status" value="1"/>
</dbReference>
<dbReference type="AlphaFoldDB" id="A0A9W4WP84"/>
<dbReference type="GO" id="GO:0003989">
    <property type="term" value="F:acetyl-CoA carboxylase activity"/>
    <property type="evidence" value="ECO:0007669"/>
    <property type="project" value="InterPro"/>
</dbReference>
<protein>
    <submittedName>
        <fullName evidence="2">12461_t:CDS:1</fullName>
    </submittedName>
</protein>
<dbReference type="GO" id="GO:0006633">
    <property type="term" value="P:fatty acid biosynthetic process"/>
    <property type="evidence" value="ECO:0007669"/>
    <property type="project" value="InterPro"/>
</dbReference>
<keyword evidence="3" id="KW-1185">Reference proteome</keyword>
<feature type="domain" description="Acetyl-CoA carboxylase central" evidence="1">
    <location>
        <begin position="330"/>
        <end position="393"/>
    </location>
</feature>
<accession>A0A9W4WP84</accession>
<dbReference type="GO" id="GO:0005524">
    <property type="term" value="F:ATP binding"/>
    <property type="evidence" value="ECO:0007669"/>
    <property type="project" value="InterPro"/>
</dbReference>
<dbReference type="Gene3D" id="3.40.50.20">
    <property type="match status" value="1"/>
</dbReference>
<dbReference type="InterPro" id="IPR013537">
    <property type="entry name" value="AcCoA_COase_cen"/>
</dbReference>
<dbReference type="GO" id="GO:0005739">
    <property type="term" value="C:mitochondrion"/>
    <property type="evidence" value="ECO:0007669"/>
    <property type="project" value="TreeGrafter"/>
</dbReference>
<organism evidence="2 3">
    <name type="scientific">Funneliformis geosporum</name>
    <dbReference type="NCBI Taxonomy" id="1117311"/>
    <lineage>
        <taxon>Eukaryota</taxon>
        <taxon>Fungi</taxon>
        <taxon>Fungi incertae sedis</taxon>
        <taxon>Mucoromycota</taxon>
        <taxon>Glomeromycotina</taxon>
        <taxon>Glomeromycetes</taxon>
        <taxon>Glomerales</taxon>
        <taxon>Glomeraceae</taxon>
        <taxon>Funneliformis</taxon>
    </lineage>
</organism>
<evidence type="ECO:0000259" key="1">
    <source>
        <dbReference type="Pfam" id="PF08326"/>
    </source>
</evidence>
<dbReference type="Proteomes" id="UP001153678">
    <property type="component" value="Unassembled WGS sequence"/>
</dbReference>
<dbReference type="OrthoDB" id="14612at2759"/>
<dbReference type="EMBL" id="CAMKVN010001548">
    <property type="protein sequence ID" value="CAI2176729.1"/>
    <property type="molecule type" value="Genomic_DNA"/>
</dbReference>
<reference evidence="2" key="1">
    <citation type="submission" date="2022-08" db="EMBL/GenBank/DDBJ databases">
        <authorList>
            <person name="Kallberg Y."/>
            <person name="Tangrot J."/>
            <person name="Rosling A."/>
        </authorList>
    </citation>
    <scope>NUCLEOTIDE SEQUENCE</scope>
    <source>
        <strain evidence="2">Wild A</strain>
    </source>
</reference>
<dbReference type="Gene3D" id="3.30.1490.20">
    <property type="entry name" value="ATP-grasp fold, A domain"/>
    <property type="match status" value="1"/>
</dbReference>
<gene>
    <name evidence="2" type="ORF">FWILDA_LOCUS7728</name>
</gene>
<dbReference type="Pfam" id="PF08326">
    <property type="entry name" value="ACC_central"/>
    <property type="match status" value="1"/>
</dbReference>
<name>A0A9W4WP84_9GLOM</name>
<evidence type="ECO:0000313" key="3">
    <source>
        <dbReference type="Proteomes" id="UP001153678"/>
    </source>
</evidence>
<evidence type="ECO:0000313" key="2">
    <source>
        <dbReference type="EMBL" id="CAI2176729.1"/>
    </source>
</evidence>
<dbReference type="Gene3D" id="3.30.470.20">
    <property type="entry name" value="ATP-grasp fold, B domain"/>
    <property type="match status" value="2"/>
</dbReference>
<sequence length="394" mass="43823">MVLCDERSIQFTVMATPEVLKINAEYIRMADQYIEAPGASEGGGGKGISKVENPDNFKQAFAQVQGEVPGSPIFHHATCSRCSSSRSSSFSGSIRNAISFLEEIVLFKSRHQKIIEEAPVKIAKQETFESTEKAAVRLARLVEHPTTEMVSGVNLPAAQLQIAMGIPLHQIRSEIDLDFSDPESLQIQRRPALKGHVIAVLITAENHDAPSSGMVHELYFRSSTNVWDISRLILPVAFTSLLILNLVTFSLWGESSTISKEYDTFEDNSFTTGWLNMLISDENLTAEKPDKMLAVICENDPTQLRPLYPGKLVRCLVESGDHVKRDIVRSSILKAAVIDSHYGDDGYDGYDYRSPSYDSLKELIDTRFAVFVVLPNSFYHQDSWVGLAVLEVYA</sequence>